<dbReference type="InterPro" id="IPR013520">
    <property type="entry name" value="Ribonucl_H"/>
</dbReference>
<proteinExistence type="predicted"/>
<reference evidence="10 11" key="1">
    <citation type="journal article" date="2013" name="Genome Announc.">
        <title>Draft Genome Sequence of Catellicoccus marimammalium, a Novel Species Commonly Found in Gull Feces.</title>
        <authorList>
            <person name="Weigand M.R."/>
            <person name="Ryu H."/>
            <person name="Bozcek L."/>
            <person name="Konstantinidis K.T."/>
            <person name="Santo Domingo J.W."/>
        </authorList>
    </citation>
    <scope>NUCLEOTIDE SEQUENCE [LARGE SCALE GENOMIC DNA]</scope>
    <source>
        <strain evidence="10 11">M35/04/3</strain>
    </source>
</reference>
<dbReference type="GO" id="GO:0006260">
    <property type="term" value="P:DNA replication"/>
    <property type="evidence" value="ECO:0007669"/>
    <property type="project" value="UniProtKB-KW"/>
</dbReference>
<keyword evidence="3" id="KW-0235">DNA replication</keyword>
<gene>
    <name evidence="10" type="ORF">C683_0850</name>
</gene>
<evidence type="ECO:0000256" key="7">
    <source>
        <dbReference type="ARBA" id="ARBA00022932"/>
    </source>
</evidence>
<dbReference type="SMART" id="SM00479">
    <property type="entry name" value="EXOIII"/>
    <property type="match status" value="1"/>
</dbReference>
<evidence type="ECO:0000256" key="3">
    <source>
        <dbReference type="ARBA" id="ARBA00022705"/>
    </source>
</evidence>
<dbReference type="RefSeq" id="WP_009490442.1">
    <property type="nucleotide sequence ID" value="NZ_AMYT01000018.1"/>
</dbReference>
<dbReference type="Gene3D" id="3.30.420.10">
    <property type="entry name" value="Ribonuclease H-like superfamily/Ribonuclease H"/>
    <property type="match status" value="1"/>
</dbReference>
<dbReference type="InterPro" id="IPR011990">
    <property type="entry name" value="TPR-like_helical_dom_sf"/>
</dbReference>
<evidence type="ECO:0000259" key="9">
    <source>
        <dbReference type="SMART" id="SM00479"/>
    </source>
</evidence>
<dbReference type="PANTHER" id="PTHR30231:SF4">
    <property type="entry name" value="PROTEIN NEN2"/>
    <property type="match status" value="1"/>
</dbReference>
<evidence type="ECO:0000256" key="1">
    <source>
        <dbReference type="ARBA" id="ARBA00022679"/>
    </source>
</evidence>
<keyword evidence="2 10" id="KW-0548">Nucleotidyltransferase</keyword>
<dbReference type="SUPFAM" id="SSF53098">
    <property type="entry name" value="Ribonuclease H-like"/>
    <property type="match status" value="1"/>
</dbReference>
<dbReference type="CDD" id="cd06127">
    <property type="entry name" value="DEDDh"/>
    <property type="match status" value="1"/>
</dbReference>
<dbReference type="GO" id="GO:0003887">
    <property type="term" value="F:DNA-directed DNA polymerase activity"/>
    <property type="evidence" value="ECO:0007669"/>
    <property type="project" value="UniProtKB-KW"/>
</dbReference>
<dbReference type="PANTHER" id="PTHR30231">
    <property type="entry name" value="DNA POLYMERASE III SUBUNIT EPSILON"/>
    <property type="match status" value="1"/>
</dbReference>
<dbReference type="STRING" id="1234409.C683_0850"/>
<keyword evidence="1 10" id="KW-0808">Transferase</keyword>
<evidence type="ECO:0000256" key="2">
    <source>
        <dbReference type="ARBA" id="ARBA00022695"/>
    </source>
</evidence>
<evidence type="ECO:0000256" key="4">
    <source>
        <dbReference type="ARBA" id="ARBA00022722"/>
    </source>
</evidence>
<dbReference type="OrthoDB" id="9803913at2"/>
<dbReference type="InterPro" id="IPR006054">
    <property type="entry name" value="DnaQ"/>
</dbReference>
<dbReference type="InterPro" id="IPR036397">
    <property type="entry name" value="RNaseH_sf"/>
</dbReference>
<evidence type="ECO:0000313" key="10">
    <source>
        <dbReference type="EMBL" id="EKU27193.1"/>
    </source>
</evidence>
<keyword evidence="11" id="KW-1185">Reference proteome</keyword>
<feature type="domain" description="Exonuclease" evidence="9">
    <location>
        <begin position="68"/>
        <end position="238"/>
    </location>
</feature>
<keyword evidence="4" id="KW-0540">Nuclease</keyword>
<dbReference type="GO" id="GO:0003677">
    <property type="term" value="F:DNA binding"/>
    <property type="evidence" value="ECO:0007669"/>
    <property type="project" value="InterPro"/>
</dbReference>
<dbReference type="GO" id="GO:0008408">
    <property type="term" value="F:3'-5' exonuclease activity"/>
    <property type="evidence" value="ECO:0007669"/>
    <property type="project" value="TreeGrafter"/>
</dbReference>
<dbReference type="AlphaFoldDB" id="K8ZKT5"/>
<comment type="caution">
    <text evidence="10">The sequence shown here is derived from an EMBL/GenBank/DDBJ whole genome shotgun (WGS) entry which is preliminary data.</text>
</comment>
<dbReference type="PATRIC" id="fig|1234409.3.peg.800"/>
<dbReference type="Proteomes" id="UP000016057">
    <property type="component" value="Unassembled WGS sequence"/>
</dbReference>
<dbReference type="FunFam" id="3.30.420.10:FF:000045">
    <property type="entry name" value="3'-5' exonuclease DinG"/>
    <property type="match status" value="1"/>
</dbReference>
<dbReference type="eggNOG" id="COG2176">
    <property type="taxonomic scope" value="Bacteria"/>
</dbReference>
<organism evidence="10 11">
    <name type="scientific">Catellicoccus marimammalium M35/04/3</name>
    <dbReference type="NCBI Taxonomy" id="1234409"/>
    <lineage>
        <taxon>Bacteria</taxon>
        <taxon>Bacillati</taxon>
        <taxon>Bacillota</taxon>
        <taxon>Bacilli</taxon>
        <taxon>Lactobacillales</taxon>
        <taxon>Enterococcaceae</taxon>
        <taxon>Catellicoccus</taxon>
    </lineage>
</organism>
<dbReference type="Gene3D" id="1.25.40.10">
    <property type="entry name" value="Tetratricopeptide repeat domain"/>
    <property type="match status" value="1"/>
</dbReference>
<evidence type="ECO:0000256" key="6">
    <source>
        <dbReference type="ARBA" id="ARBA00022839"/>
    </source>
</evidence>
<dbReference type="SUPFAM" id="SSF48452">
    <property type="entry name" value="TPR-like"/>
    <property type="match status" value="1"/>
</dbReference>
<dbReference type="NCBIfam" id="TIGR00573">
    <property type="entry name" value="dnaq"/>
    <property type="match status" value="1"/>
</dbReference>
<dbReference type="EMBL" id="AMYT01000018">
    <property type="protein sequence ID" value="EKU27193.1"/>
    <property type="molecule type" value="Genomic_DNA"/>
</dbReference>
<keyword evidence="5" id="KW-0378">Hydrolase</keyword>
<keyword evidence="6" id="KW-0269">Exonuclease</keyword>
<evidence type="ECO:0000256" key="5">
    <source>
        <dbReference type="ARBA" id="ARBA00022801"/>
    </source>
</evidence>
<evidence type="ECO:0000313" key="11">
    <source>
        <dbReference type="Proteomes" id="UP000016057"/>
    </source>
</evidence>
<dbReference type="InterPro" id="IPR012337">
    <property type="entry name" value="RNaseH-like_sf"/>
</dbReference>
<protein>
    <recommendedName>
        <fullName evidence="8">DNA polymerase III polC-type</fullName>
    </recommendedName>
</protein>
<name>K8ZKT5_9ENTE</name>
<evidence type="ECO:0000256" key="8">
    <source>
        <dbReference type="ARBA" id="ARBA00070925"/>
    </source>
</evidence>
<dbReference type="Pfam" id="PF00929">
    <property type="entry name" value="RNase_T"/>
    <property type="match status" value="1"/>
</dbReference>
<sequence>MKLINLLRKIFYKDDLTEKESTCINEFDIRKENEENDDTNFICKKKNNEVNIYGVSLDKDVYDLLRKKYIAFDVETTGLNESVDRIIEIGAIIYENGIPTKRYETLVNAKVEVPQSATNINHITNEMLQNAPQEKECYENLVEFLGDALNGETIICAHNAKFDMKFLSATLKRLGYDANISYIDTLALSRIYVKGLINYKQNTVAEHFNLCNKNLHRAGSDAEICGNILWNLLDIINIEYEKRRPTSDELEVCAVIQNIISKKNNAEESLAFYKLSGNYVEVSFLRNNLRYGMFKFKFAKKGKYIIVSKNIQNIENFATEFCVESEGGKDFIRLFFNSPLELEKIDQYLFDVYKKTKNTAIKNQEIMNRYRSDSKLSDGYRNIFNNYLLEKDIKELLNIVRNKQYPICNPICKVIPEISVNREDIEIHPIHNRIPIDQIKTLEHSPKAIKQRFVLFEKGEILRKEGNIKEAIRLYDKARYNGYDAPALYKSYAMAYRKLKDYDNEIAILDEGIAQYKNHNTLITRRQRAIQLLLKQRNKNT</sequence>
<keyword evidence="7" id="KW-0239">DNA-directed DNA polymerase</keyword>
<accession>K8ZKT5</accession>